<dbReference type="Gene3D" id="3.90.79.10">
    <property type="entry name" value="Nucleoside Triphosphate Pyrophosphohydrolase"/>
    <property type="match status" value="1"/>
</dbReference>
<dbReference type="InterPro" id="IPR036390">
    <property type="entry name" value="WH_DNA-bd_sf"/>
</dbReference>
<dbReference type="Proteomes" id="UP000751518">
    <property type="component" value="Unassembled WGS sequence"/>
</dbReference>
<protein>
    <submittedName>
        <fullName evidence="2">NUDIX domain-containing protein</fullName>
    </submittedName>
</protein>
<proteinExistence type="predicted"/>
<dbReference type="InterPro" id="IPR000086">
    <property type="entry name" value="NUDIX_hydrolase_dom"/>
</dbReference>
<dbReference type="EMBL" id="JAGQKZ010000041">
    <property type="protein sequence ID" value="MCA9392339.1"/>
    <property type="molecule type" value="Genomic_DNA"/>
</dbReference>
<evidence type="ECO:0000313" key="2">
    <source>
        <dbReference type="EMBL" id="MCA9392339.1"/>
    </source>
</evidence>
<accession>A0A955LLC5</accession>
<dbReference type="Pfam" id="PF00293">
    <property type="entry name" value="NUDIX"/>
    <property type="match status" value="1"/>
</dbReference>
<comment type="caution">
    <text evidence="2">The sequence shown here is derived from an EMBL/GenBank/DDBJ whole genome shotgun (WGS) entry which is preliminary data.</text>
</comment>
<sequence length="244" mass="28149">MTKKQRDIQKEILGKLLSTNGLRYTDARPSRVENDLFNYHLQFLVEKGLVEKHEDDGLYYLTQAGKQYIEGNISLTQEGRPYFRFRVGVLVIALIVDHGETLILSHTRKRHPFYGDTGAITGKVHASERVKDTALRKLEEETGLVGGKVEVKGLMRKIRKTEDGELFFDSFWFICLVRGADGELVVENEFGINRWSTWDEAIASEEGSKQGSKNLVEIYKKLRDKPNEELPFIYFEEETRVPEF</sequence>
<dbReference type="SUPFAM" id="SSF46785">
    <property type="entry name" value="Winged helix' DNA-binding domain"/>
    <property type="match status" value="1"/>
</dbReference>
<reference evidence="2" key="1">
    <citation type="submission" date="2020-04" db="EMBL/GenBank/DDBJ databases">
        <authorList>
            <person name="Zhang T."/>
        </authorList>
    </citation>
    <scope>NUCLEOTIDE SEQUENCE</scope>
    <source>
        <strain evidence="2">HKST-UBA03</strain>
    </source>
</reference>
<name>A0A955LLC5_UNCKA</name>
<evidence type="ECO:0000259" key="1">
    <source>
        <dbReference type="PROSITE" id="PS51462"/>
    </source>
</evidence>
<reference evidence="2" key="2">
    <citation type="journal article" date="2021" name="Microbiome">
        <title>Successional dynamics and alternative stable states in a saline activated sludge microbial community over 9 years.</title>
        <authorList>
            <person name="Wang Y."/>
            <person name="Ye J."/>
            <person name="Ju F."/>
            <person name="Liu L."/>
            <person name="Boyd J.A."/>
            <person name="Deng Y."/>
            <person name="Parks D.H."/>
            <person name="Jiang X."/>
            <person name="Yin X."/>
            <person name="Woodcroft B.J."/>
            <person name="Tyson G.W."/>
            <person name="Hugenholtz P."/>
            <person name="Polz M.F."/>
            <person name="Zhang T."/>
        </authorList>
    </citation>
    <scope>NUCLEOTIDE SEQUENCE</scope>
    <source>
        <strain evidence="2">HKST-UBA03</strain>
    </source>
</reference>
<organism evidence="2 3">
    <name type="scientific">candidate division WWE3 bacterium</name>
    <dbReference type="NCBI Taxonomy" id="2053526"/>
    <lineage>
        <taxon>Bacteria</taxon>
        <taxon>Katanobacteria</taxon>
    </lineage>
</organism>
<dbReference type="SUPFAM" id="SSF55811">
    <property type="entry name" value="Nudix"/>
    <property type="match status" value="1"/>
</dbReference>
<dbReference type="AlphaFoldDB" id="A0A955LLC5"/>
<evidence type="ECO:0000313" key="3">
    <source>
        <dbReference type="Proteomes" id="UP000751518"/>
    </source>
</evidence>
<feature type="domain" description="Nudix hydrolase" evidence="1">
    <location>
        <begin position="84"/>
        <end position="224"/>
    </location>
</feature>
<dbReference type="InterPro" id="IPR036388">
    <property type="entry name" value="WH-like_DNA-bd_sf"/>
</dbReference>
<dbReference type="InterPro" id="IPR015797">
    <property type="entry name" value="NUDIX_hydrolase-like_dom_sf"/>
</dbReference>
<dbReference type="PROSITE" id="PS51462">
    <property type="entry name" value="NUDIX"/>
    <property type="match status" value="1"/>
</dbReference>
<gene>
    <name evidence="2" type="ORF">KC614_04010</name>
</gene>
<dbReference type="Gene3D" id="1.10.10.10">
    <property type="entry name" value="Winged helix-like DNA-binding domain superfamily/Winged helix DNA-binding domain"/>
    <property type="match status" value="1"/>
</dbReference>